<dbReference type="GO" id="GO:0003677">
    <property type="term" value="F:DNA binding"/>
    <property type="evidence" value="ECO:0007669"/>
    <property type="project" value="UniProtKB-UniRule"/>
</dbReference>
<accession>A0A2G9YC17</accession>
<feature type="non-terminal residue" evidence="4">
    <location>
        <position position="137"/>
    </location>
</feature>
<proteinExistence type="predicted"/>
<evidence type="ECO:0000313" key="5">
    <source>
        <dbReference type="Proteomes" id="UP000230392"/>
    </source>
</evidence>
<organism evidence="4 5">
    <name type="scientific">bacterium (Candidatus Ratteibacteria) CG23_combo_of_CG06-09_8_20_14_all_48_7</name>
    <dbReference type="NCBI Taxonomy" id="2014292"/>
    <lineage>
        <taxon>Bacteria</taxon>
        <taxon>Candidatus Ratteibacteria</taxon>
    </lineage>
</organism>
<dbReference type="EMBL" id="PCRF01000005">
    <property type="protein sequence ID" value="PIP16779.1"/>
    <property type="molecule type" value="Genomic_DNA"/>
</dbReference>
<gene>
    <name evidence="4" type="ORF">COX46_00130</name>
</gene>
<dbReference type="AlphaFoldDB" id="A0A2G9YC17"/>
<evidence type="ECO:0000313" key="4">
    <source>
        <dbReference type="EMBL" id="PIP16779.1"/>
    </source>
</evidence>
<evidence type="ECO:0000256" key="2">
    <source>
        <dbReference type="PROSITE-ProRule" id="PRU01248"/>
    </source>
</evidence>
<name>A0A2G9YC17_9BACT</name>
<evidence type="ECO:0000259" key="3">
    <source>
        <dbReference type="PROSITE" id="PS51900"/>
    </source>
</evidence>
<reference evidence="4 5" key="1">
    <citation type="submission" date="2017-09" db="EMBL/GenBank/DDBJ databases">
        <title>Depth-based differentiation of microbial function through sediment-hosted aquifers and enrichment of novel symbionts in the deep terrestrial subsurface.</title>
        <authorList>
            <person name="Probst A.J."/>
            <person name="Ladd B."/>
            <person name="Jarett J.K."/>
            <person name="Geller-Mcgrath D.E."/>
            <person name="Sieber C.M."/>
            <person name="Emerson J.B."/>
            <person name="Anantharaman K."/>
            <person name="Thomas B.C."/>
            <person name="Malmstrom R."/>
            <person name="Stieglmeier M."/>
            <person name="Klingl A."/>
            <person name="Woyke T."/>
            <person name="Ryan C.M."/>
            <person name="Banfield J.F."/>
        </authorList>
    </citation>
    <scope>NUCLEOTIDE SEQUENCE [LARGE SCALE GENOMIC DNA]</scope>
    <source>
        <strain evidence="4">CG23_combo_of_CG06-09_8_20_14_all_48_7</strain>
    </source>
</reference>
<feature type="non-terminal residue" evidence="4">
    <location>
        <position position="1"/>
    </location>
</feature>
<dbReference type="InterPro" id="IPR044068">
    <property type="entry name" value="CB"/>
</dbReference>
<protein>
    <recommendedName>
        <fullName evidence="3">Core-binding (CB) domain-containing protein</fullName>
    </recommendedName>
</protein>
<sequence length="137" mass="15672">EMTSLYLKSYCQVNNKTSTVERKDGIINHLTSIFGTKYIYEITALDIEEHKRKGVEEGKAPATVNKEISVLRNILNKAVEWGKLRTAPPKIKLLKENNQRIRYLGKGEEILLLDACPEFLKLIIEIALNTGMRRSEI</sequence>
<dbReference type="Gene3D" id="1.10.150.130">
    <property type="match status" value="1"/>
</dbReference>
<dbReference type="InterPro" id="IPR010998">
    <property type="entry name" value="Integrase_recombinase_N"/>
</dbReference>
<comment type="caution">
    <text evidence="4">The sequence shown here is derived from an EMBL/GenBank/DDBJ whole genome shotgun (WGS) entry which is preliminary data.</text>
</comment>
<dbReference type="Proteomes" id="UP000230392">
    <property type="component" value="Unassembled WGS sequence"/>
</dbReference>
<dbReference type="SUPFAM" id="SSF56349">
    <property type="entry name" value="DNA breaking-rejoining enzymes"/>
    <property type="match status" value="1"/>
</dbReference>
<dbReference type="InterPro" id="IPR011010">
    <property type="entry name" value="DNA_brk_join_enz"/>
</dbReference>
<dbReference type="PROSITE" id="PS51900">
    <property type="entry name" value="CB"/>
    <property type="match status" value="1"/>
</dbReference>
<feature type="domain" description="Core-binding (CB)" evidence="3">
    <location>
        <begin position="1"/>
        <end position="79"/>
    </location>
</feature>
<keyword evidence="1 2" id="KW-0238">DNA-binding</keyword>
<evidence type="ECO:0000256" key="1">
    <source>
        <dbReference type="ARBA" id="ARBA00023125"/>
    </source>
</evidence>